<dbReference type="Pfam" id="PF01943">
    <property type="entry name" value="Polysacc_synt"/>
    <property type="match status" value="1"/>
</dbReference>
<dbReference type="PANTHER" id="PTHR30250">
    <property type="entry name" value="PST FAMILY PREDICTED COLANIC ACID TRANSPORTER"/>
    <property type="match status" value="1"/>
</dbReference>
<feature type="transmembrane region" description="Helical" evidence="6">
    <location>
        <begin position="354"/>
        <end position="374"/>
    </location>
</feature>
<feature type="transmembrane region" description="Helical" evidence="6">
    <location>
        <begin position="12"/>
        <end position="32"/>
    </location>
</feature>
<dbReference type="RefSeq" id="WP_184231958.1">
    <property type="nucleotide sequence ID" value="NZ_JACHED010000001.1"/>
</dbReference>
<keyword evidence="2" id="KW-1003">Cell membrane</keyword>
<name>A0A7J9SDI4_METMI</name>
<evidence type="ECO:0000256" key="6">
    <source>
        <dbReference type="SAM" id="Phobius"/>
    </source>
</evidence>
<feature type="transmembrane region" description="Helical" evidence="6">
    <location>
        <begin position="44"/>
        <end position="66"/>
    </location>
</feature>
<sequence length="504" mass="56773">MSYKERVLKGVSWNFLLLLAAAPIGYFVRILYSNEIPKLDVGLFYAVFDFCCMIAIFKNLGLNAALVRFIPKYLHEKRLDLVKSSIICAGVLQTTVSLIMTLLIILLSSFIATYYINNQGQFTGQLDLVICVLIILSIGYWFQSIMDVVANSIWGFQNQKYYGTINFVKIFMVLIISFILIHVFDVRTVFTPICTYTLAPILMIFIYTYIFIKKIFPEFFIEKFSFSKKLTKDLFSYGLPLMMGSAGALVLNYIDGICLTYFAGLNAVADYRNVAMPTVSILRYFATAVGAVLFPMSSELWEMGHGGILGKSVEKICLYSFVAVFPITVLTAYFPEVIVNLFFNTQYLPAADAIRILSLGTIFFTLNSIGFNVLNGIGKSLLSTKIIYFGAIFNLIFNILLIPKFGIVGASATTVLGYLLMWILQARYLGDFINYSNMLKKWLITTLLGVFSLIPLIFVTKIINNIILQLSVGMAVYLGVYALGIILFKIIEIEKLKEMFRIGI</sequence>
<evidence type="ECO:0000256" key="1">
    <source>
        <dbReference type="ARBA" id="ARBA00004651"/>
    </source>
</evidence>
<gene>
    <name evidence="7" type="ORF">HNP96_000375</name>
</gene>
<feature type="transmembrane region" description="Helical" evidence="6">
    <location>
        <begin position="122"/>
        <end position="142"/>
    </location>
</feature>
<protein>
    <submittedName>
        <fullName evidence="7">O-antigen/teichoic acid export membrane protein</fullName>
    </submittedName>
</protein>
<keyword evidence="4 6" id="KW-1133">Transmembrane helix</keyword>
<feature type="transmembrane region" description="Helical" evidence="6">
    <location>
        <begin position="386"/>
        <end position="402"/>
    </location>
</feature>
<evidence type="ECO:0000313" key="7">
    <source>
        <dbReference type="EMBL" id="MBB6496354.1"/>
    </source>
</evidence>
<proteinExistence type="predicted"/>
<feature type="transmembrane region" description="Helical" evidence="6">
    <location>
        <begin position="466"/>
        <end position="491"/>
    </location>
</feature>
<dbReference type="InterPro" id="IPR002797">
    <property type="entry name" value="Polysacc_synth"/>
</dbReference>
<feature type="transmembrane region" description="Helical" evidence="6">
    <location>
        <begin position="163"/>
        <end position="184"/>
    </location>
</feature>
<dbReference type="EMBL" id="JACHED010000001">
    <property type="protein sequence ID" value="MBB6496354.1"/>
    <property type="molecule type" value="Genomic_DNA"/>
</dbReference>
<feature type="transmembrane region" description="Helical" evidence="6">
    <location>
        <begin position="190"/>
        <end position="212"/>
    </location>
</feature>
<evidence type="ECO:0000256" key="4">
    <source>
        <dbReference type="ARBA" id="ARBA00022989"/>
    </source>
</evidence>
<evidence type="ECO:0000313" key="8">
    <source>
        <dbReference type="Proteomes" id="UP000590564"/>
    </source>
</evidence>
<dbReference type="Proteomes" id="UP000590564">
    <property type="component" value="Unassembled WGS sequence"/>
</dbReference>
<feature type="transmembrane region" description="Helical" evidence="6">
    <location>
        <begin position="86"/>
        <end position="116"/>
    </location>
</feature>
<dbReference type="GO" id="GO:0005886">
    <property type="term" value="C:plasma membrane"/>
    <property type="evidence" value="ECO:0007669"/>
    <property type="project" value="UniProtKB-SubCell"/>
</dbReference>
<organism evidence="7 8">
    <name type="scientific">Methanococcus maripaludis</name>
    <name type="common">Methanococcus deltae</name>
    <dbReference type="NCBI Taxonomy" id="39152"/>
    <lineage>
        <taxon>Archaea</taxon>
        <taxon>Methanobacteriati</taxon>
        <taxon>Methanobacteriota</taxon>
        <taxon>Methanomada group</taxon>
        <taxon>Methanococci</taxon>
        <taxon>Methanococcales</taxon>
        <taxon>Methanococcaceae</taxon>
        <taxon>Methanococcus</taxon>
    </lineage>
</organism>
<feature type="transmembrane region" description="Helical" evidence="6">
    <location>
        <begin position="408"/>
        <end position="430"/>
    </location>
</feature>
<dbReference type="PANTHER" id="PTHR30250:SF27">
    <property type="entry name" value="POLYSACCHARIDE BIOSYNTHESIS PROTEIN"/>
    <property type="match status" value="1"/>
</dbReference>
<feature type="transmembrane region" description="Helical" evidence="6">
    <location>
        <begin position="316"/>
        <end position="334"/>
    </location>
</feature>
<evidence type="ECO:0000256" key="2">
    <source>
        <dbReference type="ARBA" id="ARBA00022475"/>
    </source>
</evidence>
<feature type="transmembrane region" description="Helical" evidence="6">
    <location>
        <begin position="274"/>
        <end position="295"/>
    </location>
</feature>
<dbReference type="AlphaFoldDB" id="A0A7J9SDI4"/>
<keyword evidence="3 6" id="KW-0812">Transmembrane</keyword>
<feature type="transmembrane region" description="Helical" evidence="6">
    <location>
        <begin position="233"/>
        <end position="254"/>
    </location>
</feature>
<reference evidence="7 8" key="1">
    <citation type="submission" date="2020-08" db="EMBL/GenBank/DDBJ databases">
        <title>Genomic Encyclopedia of Type Strains, Phase IV (KMG-V): Genome sequencing to study the core and pangenomes of soil and plant-associated prokaryotes.</title>
        <authorList>
            <person name="Whitman W."/>
        </authorList>
    </citation>
    <scope>NUCLEOTIDE SEQUENCE [LARGE SCALE GENOMIC DNA]</scope>
    <source>
        <strain evidence="7 8">D1</strain>
    </source>
</reference>
<comment type="subcellular location">
    <subcellularLocation>
        <location evidence="1">Cell membrane</location>
        <topology evidence="1">Multi-pass membrane protein</topology>
    </subcellularLocation>
</comment>
<evidence type="ECO:0000256" key="5">
    <source>
        <dbReference type="ARBA" id="ARBA00023136"/>
    </source>
</evidence>
<comment type="caution">
    <text evidence="7">The sequence shown here is derived from an EMBL/GenBank/DDBJ whole genome shotgun (WGS) entry which is preliminary data.</text>
</comment>
<dbReference type="CDD" id="cd13128">
    <property type="entry name" value="MATE_Wzx_like"/>
    <property type="match status" value="1"/>
</dbReference>
<feature type="transmembrane region" description="Helical" evidence="6">
    <location>
        <begin position="442"/>
        <end position="460"/>
    </location>
</feature>
<keyword evidence="5 6" id="KW-0472">Membrane</keyword>
<evidence type="ECO:0000256" key="3">
    <source>
        <dbReference type="ARBA" id="ARBA00022692"/>
    </source>
</evidence>
<accession>A0A7J9SDI4</accession>
<dbReference type="InterPro" id="IPR050833">
    <property type="entry name" value="Poly_Biosynth_Transport"/>
</dbReference>